<dbReference type="EMBL" id="JARKIF010000079">
    <property type="protein sequence ID" value="KAJ7605212.1"/>
    <property type="molecule type" value="Genomic_DNA"/>
</dbReference>
<dbReference type="AlphaFoldDB" id="A0AAD7F8Y0"/>
<evidence type="ECO:0000313" key="1">
    <source>
        <dbReference type="EMBL" id="KAJ7605212.1"/>
    </source>
</evidence>
<gene>
    <name evidence="1" type="ORF">FB45DRAFT_1042568</name>
</gene>
<proteinExistence type="predicted"/>
<comment type="caution">
    <text evidence="1">The sequence shown here is derived from an EMBL/GenBank/DDBJ whole genome shotgun (WGS) entry which is preliminary data.</text>
</comment>
<protein>
    <submittedName>
        <fullName evidence="1">Uncharacterized protein</fullName>
    </submittedName>
</protein>
<evidence type="ECO:0000313" key="2">
    <source>
        <dbReference type="Proteomes" id="UP001221142"/>
    </source>
</evidence>
<dbReference type="Proteomes" id="UP001221142">
    <property type="component" value="Unassembled WGS sequence"/>
</dbReference>
<keyword evidence="2" id="KW-1185">Reference proteome</keyword>
<reference evidence="1" key="1">
    <citation type="submission" date="2023-03" db="EMBL/GenBank/DDBJ databases">
        <title>Massive genome expansion in bonnet fungi (Mycena s.s.) driven by repeated elements and novel gene families across ecological guilds.</title>
        <authorList>
            <consortium name="Lawrence Berkeley National Laboratory"/>
            <person name="Harder C.B."/>
            <person name="Miyauchi S."/>
            <person name="Viragh M."/>
            <person name="Kuo A."/>
            <person name="Thoen E."/>
            <person name="Andreopoulos B."/>
            <person name="Lu D."/>
            <person name="Skrede I."/>
            <person name="Drula E."/>
            <person name="Henrissat B."/>
            <person name="Morin E."/>
            <person name="Kohler A."/>
            <person name="Barry K."/>
            <person name="LaButti K."/>
            <person name="Morin E."/>
            <person name="Salamov A."/>
            <person name="Lipzen A."/>
            <person name="Mereny Z."/>
            <person name="Hegedus B."/>
            <person name="Baldrian P."/>
            <person name="Stursova M."/>
            <person name="Weitz H."/>
            <person name="Taylor A."/>
            <person name="Grigoriev I.V."/>
            <person name="Nagy L.G."/>
            <person name="Martin F."/>
            <person name="Kauserud H."/>
        </authorList>
    </citation>
    <scope>NUCLEOTIDE SEQUENCE</scope>
    <source>
        <strain evidence="1">9284</strain>
    </source>
</reference>
<organism evidence="1 2">
    <name type="scientific">Roridomyces roridus</name>
    <dbReference type="NCBI Taxonomy" id="1738132"/>
    <lineage>
        <taxon>Eukaryota</taxon>
        <taxon>Fungi</taxon>
        <taxon>Dikarya</taxon>
        <taxon>Basidiomycota</taxon>
        <taxon>Agaricomycotina</taxon>
        <taxon>Agaricomycetes</taxon>
        <taxon>Agaricomycetidae</taxon>
        <taxon>Agaricales</taxon>
        <taxon>Marasmiineae</taxon>
        <taxon>Mycenaceae</taxon>
        <taxon>Roridomyces</taxon>
    </lineage>
</organism>
<accession>A0AAD7F8Y0</accession>
<name>A0AAD7F8Y0_9AGAR</name>
<sequence>MSPSPRDGGSSSRTSGNGATLVHLILTALDHSNIDGIDLTLISALTHLDIYFVGDPINRLLRVARLPRGNRIETINFLLIVDGEMIRTFQDSLVPIFLQQPMSALKRVGVRGALGG</sequence>